<protein>
    <recommendedName>
        <fullName evidence="14">Btz domain-containing protein</fullName>
    </recommendedName>
</protein>
<feature type="region of interest" description="Disordered" evidence="13">
    <location>
        <begin position="337"/>
        <end position="356"/>
    </location>
</feature>
<feature type="region of interest" description="Disordered" evidence="13">
    <location>
        <begin position="369"/>
        <end position="388"/>
    </location>
</feature>
<dbReference type="OrthoDB" id="5413466at2759"/>
<dbReference type="HOGENOM" id="CLU_018142_0_0_1"/>
<feature type="region of interest" description="Disordered" evidence="13">
    <location>
        <begin position="1"/>
        <end position="260"/>
    </location>
</feature>
<keyword evidence="16" id="KW-1185">Reference proteome</keyword>
<dbReference type="PhylomeDB" id="A0A0A2KE88"/>
<dbReference type="GO" id="GO:0006397">
    <property type="term" value="P:mRNA processing"/>
    <property type="evidence" value="ECO:0007669"/>
    <property type="project" value="UniProtKB-KW"/>
</dbReference>
<evidence type="ECO:0000256" key="12">
    <source>
        <dbReference type="ARBA" id="ARBA00023242"/>
    </source>
</evidence>
<dbReference type="GO" id="GO:0000184">
    <property type="term" value="P:nuclear-transcribed mRNA catabolic process, nonsense-mediated decay"/>
    <property type="evidence" value="ECO:0007669"/>
    <property type="project" value="UniProtKB-KW"/>
</dbReference>
<dbReference type="GO" id="GO:0035145">
    <property type="term" value="C:exon-exon junction complex"/>
    <property type="evidence" value="ECO:0007669"/>
    <property type="project" value="InterPro"/>
</dbReference>
<dbReference type="STRING" id="27334.A0A0A2KE88"/>
<dbReference type="GeneID" id="27674631"/>
<evidence type="ECO:0000259" key="14">
    <source>
        <dbReference type="SMART" id="SM01044"/>
    </source>
</evidence>
<dbReference type="EMBL" id="JQFZ01000140">
    <property type="protein sequence ID" value="KGO57493.1"/>
    <property type="molecule type" value="Genomic_DNA"/>
</dbReference>
<evidence type="ECO:0000256" key="8">
    <source>
        <dbReference type="ARBA" id="ARBA00022845"/>
    </source>
</evidence>
<evidence type="ECO:0000256" key="1">
    <source>
        <dbReference type="ARBA" id="ARBA00004123"/>
    </source>
</evidence>
<evidence type="ECO:0000313" key="16">
    <source>
        <dbReference type="Proteomes" id="UP000030143"/>
    </source>
</evidence>
<feature type="compositionally biased region" description="Basic and acidic residues" evidence="13">
    <location>
        <begin position="218"/>
        <end position="230"/>
    </location>
</feature>
<comment type="subcellular location">
    <subcellularLocation>
        <location evidence="2">Cytoplasm</location>
    </subcellularLocation>
    <subcellularLocation>
        <location evidence="1">Nucleus</location>
    </subcellularLocation>
</comment>
<comment type="similarity">
    <text evidence="3">Belongs to the CASC3 family.</text>
</comment>
<dbReference type="AlphaFoldDB" id="A0A0A2KE88"/>
<evidence type="ECO:0000256" key="10">
    <source>
        <dbReference type="ARBA" id="ARBA00023161"/>
    </source>
</evidence>
<dbReference type="GO" id="GO:0051028">
    <property type="term" value="P:mRNA transport"/>
    <property type="evidence" value="ECO:0007669"/>
    <property type="project" value="UniProtKB-KW"/>
</dbReference>
<dbReference type="GO" id="GO:0008380">
    <property type="term" value="P:RNA splicing"/>
    <property type="evidence" value="ECO:0007669"/>
    <property type="project" value="UniProtKB-KW"/>
</dbReference>
<dbReference type="InterPro" id="IPR018545">
    <property type="entry name" value="Btz_dom"/>
</dbReference>
<organism evidence="15 16">
    <name type="scientific">Penicillium expansum</name>
    <name type="common">Blue mold rot fungus</name>
    <dbReference type="NCBI Taxonomy" id="27334"/>
    <lineage>
        <taxon>Eukaryota</taxon>
        <taxon>Fungi</taxon>
        <taxon>Dikarya</taxon>
        <taxon>Ascomycota</taxon>
        <taxon>Pezizomycotina</taxon>
        <taxon>Eurotiomycetes</taxon>
        <taxon>Eurotiomycetidae</taxon>
        <taxon>Eurotiales</taxon>
        <taxon>Aspergillaceae</taxon>
        <taxon>Penicillium</taxon>
    </lineage>
</organism>
<sequence length="634" mass="68653">MAPLRRHIGASRRKRQEEDGEEEGSMAGDMGDDSLSEGSVDSHQEDEDADGEVSEESEDEASTLDKAGKVNGRGVDKSTRNSSASPEKPGLKTTVSDTEAMLNGLKISDGAGDPAEVYFDDLKEQREPHTGRTPSAPPTEPNRNNLASRKRRENDKYVKEREQNPAFVPTRGSFFLHDKRSTDNGHRLKSKSRPYGLIVDGSSRRSSKPDASGGQWAHDLHDTVAEDRPTAKRPTPSVMPNTGISVPTAPRSSPPNRSFSSTTLVGNVPVVVSLPGMANPIHFSSVPKRLHTRLPQHRPPLRRDKPVRISLPSQPPRYIFPSVERSFIFIPRALRPNQVSRGRGGRGGGWYSGRRPSYYPNSSYTPSVVSRRSSFGMPPSQDGWPSPAGSVYSRPIIPTDPKPVVRLPPPPRPPVGIPPFGPAMTMSLPHPAYRESRPAPIPMHQPRPQKTVSVADIESPATFPFAFNPPQPQHEQPFHHQVPLPAHGPPSQPSATPLSQIPERAIHAPPFQPYNYQQPGFYPPSYPSGMYYPPSGPDYTGYNGPVGPGASVPNFPGQQAIPYLAAEQPPPPGTVAHESGGTVYFYDANHMYGGPAPGPGPGSGPGGVVGMGGMMTPPGTTFYYPQQSGPYYGQ</sequence>
<dbReference type="Proteomes" id="UP000030143">
    <property type="component" value="Unassembled WGS sequence"/>
</dbReference>
<evidence type="ECO:0000256" key="13">
    <source>
        <dbReference type="SAM" id="MobiDB-lite"/>
    </source>
</evidence>
<evidence type="ECO:0000256" key="11">
    <source>
        <dbReference type="ARBA" id="ARBA00023187"/>
    </source>
</evidence>
<keyword evidence="12" id="KW-0539">Nucleus</keyword>
<feature type="compositionally biased region" description="Basic and acidic residues" evidence="13">
    <location>
        <begin position="176"/>
        <end position="186"/>
    </location>
</feature>
<name>A0A0A2KE88_PENEN</name>
<evidence type="ECO:0000256" key="6">
    <source>
        <dbReference type="ARBA" id="ARBA00022664"/>
    </source>
</evidence>
<keyword evidence="11" id="KW-0508">mRNA splicing</keyword>
<evidence type="ECO:0000256" key="7">
    <source>
        <dbReference type="ARBA" id="ARBA00022816"/>
    </source>
</evidence>
<feature type="compositionally biased region" description="Acidic residues" evidence="13">
    <location>
        <begin position="18"/>
        <end position="35"/>
    </location>
</feature>
<feature type="compositionally biased region" description="Low complexity" evidence="13">
    <location>
        <begin position="250"/>
        <end position="260"/>
    </location>
</feature>
<dbReference type="RefSeq" id="XP_016599151.1">
    <property type="nucleotide sequence ID" value="XM_016739212.1"/>
</dbReference>
<keyword evidence="10" id="KW-0866">Nonsense-mediated mRNA decay</keyword>
<reference evidence="15 16" key="1">
    <citation type="journal article" date="2015" name="Mol. Plant Microbe Interact.">
        <title>Genome, transcriptome, and functional analyses of Penicillium expansum provide new insights into secondary metabolism and pathogenicity.</title>
        <authorList>
            <person name="Ballester A.R."/>
            <person name="Marcet-Houben M."/>
            <person name="Levin E."/>
            <person name="Sela N."/>
            <person name="Selma-Lazaro C."/>
            <person name="Carmona L."/>
            <person name="Wisniewski M."/>
            <person name="Droby S."/>
            <person name="Gonzalez-Candelas L."/>
            <person name="Gabaldon T."/>
        </authorList>
    </citation>
    <scope>NUCLEOTIDE SEQUENCE [LARGE SCALE GENOMIC DNA]</scope>
    <source>
        <strain evidence="15 16">MD-8</strain>
    </source>
</reference>
<evidence type="ECO:0000313" key="15">
    <source>
        <dbReference type="EMBL" id="KGO57493.1"/>
    </source>
</evidence>
<feature type="compositionally biased region" description="Acidic residues" evidence="13">
    <location>
        <begin position="44"/>
        <end position="62"/>
    </location>
</feature>
<evidence type="ECO:0000256" key="4">
    <source>
        <dbReference type="ARBA" id="ARBA00022448"/>
    </source>
</evidence>
<dbReference type="SMART" id="SM01044">
    <property type="entry name" value="Btz"/>
    <property type="match status" value="1"/>
</dbReference>
<keyword evidence="4" id="KW-0813">Transport</keyword>
<accession>A0A0A2KE88</accession>
<feature type="compositionally biased region" description="Basic and acidic residues" evidence="13">
    <location>
        <begin position="120"/>
        <end position="130"/>
    </location>
</feature>
<feature type="compositionally biased region" description="Basic residues" evidence="13">
    <location>
        <begin position="1"/>
        <end position="14"/>
    </location>
</feature>
<dbReference type="PANTHER" id="PTHR46837">
    <property type="entry name" value="PROTEIN MLN51 HOMOLOG"/>
    <property type="match status" value="1"/>
</dbReference>
<feature type="domain" description="Btz" evidence="14">
    <location>
        <begin position="121"/>
        <end position="249"/>
    </location>
</feature>
<evidence type="ECO:0000256" key="5">
    <source>
        <dbReference type="ARBA" id="ARBA00022490"/>
    </source>
</evidence>
<feature type="region of interest" description="Disordered" evidence="13">
    <location>
        <begin position="294"/>
        <end position="313"/>
    </location>
</feature>
<dbReference type="GO" id="GO:0006417">
    <property type="term" value="P:regulation of translation"/>
    <property type="evidence" value="ECO:0007669"/>
    <property type="project" value="UniProtKB-KW"/>
</dbReference>
<gene>
    <name evidence="15" type="ORF">PEX2_019370</name>
</gene>
<keyword evidence="8" id="KW-0810">Translation regulation</keyword>
<dbReference type="VEuPathDB" id="FungiDB:PEXP_003480"/>
<evidence type="ECO:0000256" key="9">
    <source>
        <dbReference type="ARBA" id="ARBA00022884"/>
    </source>
</evidence>
<keyword evidence="6" id="KW-0507">mRNA processing</keyword>
<dbReference type="Pfam" id="PF09405">
    <property type="entry name" value="Btz"/>
    <property type="match status" value="1"/>
</dbReference>
<keyword evidence="5" id="KW-0963">Cytoplasm</keyword>
<dbReference type="InterPro" id="IPR044796">
    <property type="entry name" value="MLN51_plant"/>
</dbReference>
<comment type="caution">
    <text evidence="15">The sequence shown here is derived from an EMBL/GenBank/DDBJ whole genome shotgun (WGS) entry which is preliminary data.</text>
</comment>
<dbReference type="GO" id="GO:0003729">
    <property type="term" value="F:mRNA binding"/>
    <property type="evidence" value="ECO:0007669"/>
    <property type="project" value="InterPro"/>
</dbReference>
<dbReference type="GO" id="GO:0005737">
    <property type="term" value="C:cytoplasm"/>
    <property type="evidence" value="ECO:0007669"/>
    <property type="project" value="UniProtKB-SubCell"/>
</dbReference>
<keyword evidence="9" id="KW-0694">RNA-binding</keyword>
<proteinExistence type="inferred from homology"/>
<keyword evidence="7" id="KW-0509">mRNA transport</keyword>
<evidence type="ECO:0000256" key="3">
    <source>
        <dbReference type="ARBA" id="ARBA00009548"/>
    </source>
</evidence>
<evidence type="ECO:0000256" key="2">
    <source>
        <dbReference type="ARBA" id="ARBA00004496"/>
    </source>
</evidence>
<feature type="compositionally biased region" description="Basic and acidic residues" evidence="13">
    <location>
        <begin position="152"/>
        <end position="163"/>
    </location>
</feature>
<dbReference type="PANTHER" id="PTHR46837:SF5">
    <property type="entry name" value="PROTEIN MLN51 HOMOLOG"/>
    <property type="match status" value="1"/>
</dbReference>